<evidence type="ECO:0000256" key="2">
    <source>
        <dbReference type="ARBA" id="ARBA00022723"/>
    </source>
</evidence>
<evidence type="ECO:0000256" key="3">
    <source>
        <dbReference type="ARBA" id="ARBA00022771"/>
    </source>
</evidence>
<keyword evidence="7" id="KW-1185">Reference proteome</keyword>
<dbReference type="EMBL" id="KZ310330">
    <property type="protein sequence ID" value="KAG8239930.1"/>
    <property type="molecule type" value="Genomic_DNA"/>
</dbReference>
<dbReference type="OrthoDB" id="2438421at2759"/>
<organism evidence="6 7">
    <name type="scientific">Ladona fulva</name>
    <name type="common">Scarce chaser dragonfly</name>
    <name type="synonym">Libellula fulva</name>
    <dbReference type="NCBI Taxonomy" id="123851"/>
    <lineage>
        <taxon>Eukaryota</taxon>
        <taxon>Metazoa</taxon>
        <taxon>Ecdysozoa</taxon>
        <taxon>Arthropoda</taxon>
        <taxon>Hexapoda</taxon>
        <taxon>Insecta</taxon>
        <taxon>Pterygota</taxon>
        <taxon>Palaeoptera</taxon>
        <taxon>Odonata</taxon>
        <taxon>Epiprocta</taxon>
        <taxon>Anisoptera</taxon>
        <taxon>Libelluloidea</taxon>
        <taxon>Libellulidae</taxon>
        <taxon>Ladona</taxon>
    </lineage>
</organism>
<dbReference type="SUPFAM" id="SSF140996">
    <property type="entry name" value="Hermes dimerisation domain"/>
    <property type="match status" value="1"/>
</dbReference>
<proteinExistence type="predicted"/>
<keyword evidence="4" id="KW-0862">Zinc</keyword>
<evidence type="ECO:0000313" key="6">
    <source>
        <dbReference type="EMBL" id="KAG8239930.1"/>
    </source>
</evidence>
<protein>
    <submittedName>
        <fullName evidence="6">Uncharacterized protein</fullName>
    </submittedName>
</protein>
<dbReference type="GO" id="GO:0008270">
    <property type="term" value="F:zinc ion binding"/>
    <property type="evidence" value="ECO:0007669"/>
    <property type="project" value="UniProtKB-KW"/>
</dbReference>
<keyword evidence="3" id="KW-0863">Zinc-finger</keyword>
<dbReference type="AlphaFoldDB" id="A0A8K0P8G0"/>
<comment type="subcellular location">
    <subcellularLocation>
        <location evidence="1">Nucleus</location>
    </subcellularLocation>
</comment>
<evidence type="ECO:0000256" key="5">
    <source>
        <dbReference type="ARBA" id="ARBA00023242"/>
    </source>
</evidence>
<dbReference type="InterPro" id="IPR012337">
    <property type="entry name" value="RNaseH-like_sf"/>
</dbReference>
<name>A0A8K0P8G0_LADFU</name>
<keyword evidence="5" id="KW-0539">Nucleus</keyword>
<comment type="caution">
    <text evidence="6">The sequence shown here is derived from an EMBL/GenBank/DDBJ whole genome shotgun (WGS) entry which is preliminary data.</text>
</comment>
<dbReference type="SUPFAM" id="SSF53098">
    <property type="entry name" value="Ribonuclease H-like"/>
    <property type="match status" value="1"/>
</dbReference>
<dbReference type="GO" id="GO:0005634">
    <property type="term" value="C:nucleus"/>
    <property type="evidence" value="ECO:0007669"/>
    <property type="project" value="UniProtKB-SubCell"/>
</dbReference>
<evidence type="ECO:0000256" key="1">
    <source>
        <dbReference type="ARBA" id="ARBA00004123"/>
    </source>
</evidence>
<keyword evidence="2" id="KW-0479">Metal-binding</keyword>
<dbReference type="Proteomes" id="UP000792457">
    <property type="component" value="Unassembled WGS sequence"/>
</dbReference>
<evidence type="ECO:0000256" key="4">
    <source>
        <dbReference type="ARBA" id="ARBA00022833"/>
    </source>
</evidence>
<sequence length="175" mass="19884">MICKDNSPINIVEGKGFLKLMKSVAPHFKVPSILGIFELSNHTAEYLRDVIQGLCKKWYIDLNKVVAISHKKAVKDPFGEEKHLSFFAHCIHFVATAGLSKVPDIFCVASDKLQQLQIDHGIAPNDVLKLKKDVPTRWNSTYFMIDRFIALSNYMGSVLLQNPYSPCFLHMNLMF</sequence>
<gene>
    <name evidence="6" type="ORF">J437_LFUL019063</name>
</gene>
<accession>A0A8K0P8G0</accession>
<dbReference type="InterPro" id="IPR052035">
    <property type="entry name" value="ZnF_BED_domain_contain"/>
</dbReference>
<evidence type="ECO:0000313" key="7">
    <source>
        <dbReference type="Proteomes" id="UP000792457"/>
    </source>
</evidence>
<reference evidence="6" key="2">
    <citation type="submission" date="2017-10" db="EMBL/GenBank/DDBJ databases">
        <title>Ladona fulva Genome sequencing and assembly.</title>
        <authorList>
            <person name="Murali S."/>
            <person name="Richards S."/>
            <person name="Bandaranaike D."/>
            <person name="Bellair M."/>
            <person name="Blankenburg K."/>
            <person name="Chao H."/>
            <person name="Dinh H."/>
            <person name="Doddapaneni H."/>
            <person name="Dugan-Rocha S."/>
            <person name="Elkadiri S."/>
            <person name="Gnanaolivu R."/>
            <person name="Hernandez B."/>
            <person name="Skinner E."/>
            <person name="Javaid M."/>
            <person name="Lee S."/>
            <person name="Li M."/>
            <person name="Ming W."/>
            <person name="Munidasa M."/>
            <person name="Muniz J."/>
            <person name="Nguyen L."/>
            <person name="Hughes D."/>
            <person name="Osuji N."/>
            <person name="Pu L.-L."/>
            <person name="Puazo M."/>
            <person name="Qu C."/>
            <person name="Quiroz J."/>
            <person name="Raj R."/>
            <person name="Weissenberger G."/>
            <person name="Xin Y."/>
            <person name="Zou X."/>
            <person name="Han Y."/>
            <person name="Worley K."/>
            <person name="Muzny D."/>
            <person name="Gibbs R."/>
        </authorList>
    </citation>
    <scope>NUCLEOTIDE SEQUENCE</scope>
    <source>
        <strain evidence="6">Sampled in the wild</strain>
    </source>
</reference>
<dbReference type="PANTHER" id="PTHR46481:SF10">
    <property type="entry name" value="ZINC FINGER BED DOMAIN-CONTAINING PROTEIN 39"/>
    <property type="match status" value="1"/>
</dbReference>
<dbReference type="PANTHER" id="PTHR46481">
    <property type="entry name" value="ZINC FINGER BED DOMAIN-CONTAINING PROTEIN 4"/>
    <property type="match status" value="1"/>
</dbReference>
<reference evidence="6" key="1">
    <citation type="submission" date="2013-04" db="EMBL/GenBank/DDBJ databases">
        <authorList>
            <person name="Qu J."/>
            <person name="Murali S.C."/>
            <person name="Bandaranaike D."/>
            <person name="Bellair M."/>
            <person name="Blankenburg K."/>
            <person name="Chao H."/>
            <person name="Dinh H."/>
            <person name="Doddapaneni H."/>
            <person name="Downs B."/>
            <person name="Dugan-Rocha S."/>
            <person name="Elkadiri S."/>
            <person name="Gnanaolivu R.D."/>
            <person name="Hernandez B."/>
            <person name="Javaid M."/>
            <person name="Jayaseelan J.C."/>
            <person name="Lee S."/>
            <person name="Li M."/>
            <person name="Ming W."/>
            <person name="Munidasa M."/>
            <person name="Muniz J."/>
            <person name="Nguyen L."/>
            <person name="Ongeri F."/>
            <person name="Osuji N."/>
            <person name="Pu L.-L."/>
            <person name="Puazo M."/>
            <person name="Qu C."/>
            <person name="Quiroz J."/>
            <person name="Raj R."/>
            <person name="Weissenberger G."/>
            <person name="Xin Y."/>
            <person name="Zou X."/>
            <person name="Han Y."/>
            <person name="Richards S."/>
            <person name="Worley K."/>
            <person name="Muzny D."/>
            <person name="Gibbs R."/>
        </authorList>
    </citation>
    <scope>NUCLEOTIDE SEQUENCE</scope>
    <source>
        <strain evidence="6">Sampled in the wild</strain>
    </source>
</reference>